<evidence type="ECO:0000313" key="1">
    <source>
        <dbReference type="EMBL" id="MYL61992.1"/>
    </source>
</evidence>
<name>A0A845EQG7_9BACL</name>
<dbReference type="EMBL" id="WMEY01000001">
    <property type="protein sequence ID" value="MYL61992.1"/>
    <property type="molecule type" value="Genomic_DNA"/>
</dbReference>
<proteinExistence type="predicted"/>
<dbReference type="GO" id="GO:0051301">
    <property type="term" value="P:cell division"/>
    <property type="evidence" value="ECO:0007669"/>
    <property type="project" value="UniProtKB-KW"/>
</dbReference>
<gene>
    <name evidence="1" type="ORF">GLW07_01355</name>
</gene>
<dbReference type="CDD" id="cd07820">
    <property type="entry name" value="SRPBCC_3"/>
    <property type="match status" value="1"/>
</dbReference>
<sequence length="151" mass="17204">MPIIYLETLIDAPIQTCFDYARNVDAHMKSTEQTKEKAIDGVTEGSMRAGDTVTWEATHFGMNQRLTAKITGMNEPHWFIDEMTKGAFKSFIHTHRFEDLNGVTLMVDQFVYKAPLGILGNIANVLFLRKYMKNLLEKRAMELKKMAEAAV</sequence>
<dbReference type="AlphaFoldDB" id="A0A845EQG7"/>
<dbReference type="Gene3D" id="3.30.530.20">
    <property type="match status" value="1"/>
</dbReference>
<comment type="caution">
    <text evidence="1">The sequence shown here is derived from an EMBL/GenBank/DDBJ whole genome shotgun (WGS) entry which is preliminary data.</text>
</comment>
<dbReference type="RefSeq" id="WP_160917895.1">
    <property type="nucleotide sequence ID" value="NZ_WMEY01000001.1"/>
</dbReference>
<reference evidence="1 2" key="1">
    <citation type="submission" date="2019-11" db="EMBL/GenBank/DDBJ databases">
        <title>Genome sequences of 17 halophilic strains isolated from different environments.</title>
        <authorList>
            <person name="Furrow R.E."/>
        </authorList>
    </citation>
    <scope>NUCLEOTIDE SEQUENCE [LARGE SCALE GENOMIC DNA]</scope>
    <source>
        <strain evidence="1 2">22506_14_FS</strain>
    </source>
</reference>
<dbReference type="InterPro" id="IPR023393">
    <property type="entry name" value="START-like_dom_sf"/>
</dbReference>
<evidence type="ECO:0000313" key="2">
    <source>
        <dbReference type="Proteomes" id="UP000447833"/>
    </source>
</evidence>
<keyword evidence="1" id="KW-0132">Cell division</keyword>
<organism evidence="1 2">
    <name type="scientific">Guptibacillus hwajinpoensis</name>
    <dbReference type="NCBI Taxonomy" id="208199"/>
    <lineage>
        <taxon>Bacteria</taxon>
        <taxon>Bacillati</taxon>
        <taxon>Bacillota</taxon>
        <taxon>Bacilli</taxon>
        <taxon>Bacillales</taxon>
        <taxon>Guptibacillaceae</taxon>
        <taxon>Guptibacillus</taxon>
    </lineage>
</organism>
<dbReference type="SUPFAM" id="SSF55961">
    <property type="entry name" value="Bet v1-like"/>
    <property type="match status" value="1"/>
</dbReference>
<keyword evidence="1" id="KW-0131">Cell cycle</keyword>
<protein>
    <submittedName>
        <fullName evidence="1">Cell division protein</fullName>
    </submittedName>
</protein>
<dbReference type="Proteomes" id="UP000447833">
    <property type="component" value="Unassembled WGS sequence"/>
</dbReference>
<accession>A0A845EQG7</accession>